<dbReference type="PROSITE" id="PS50893">
    <property type="entry name" value="ABC_TRANSPORTER_2"/>
    <property type="match status" value="1"/>
</dbReference>
<dbReference type="Pfam" id="PF00005">
    <property type="entry name" value="ABC_tran"/>
    <property type="match status" value="1"/>
</dbReference>
<evidence type="ECO:0000256" key="1">
    <source>
        <dbReference type="ARBA" id="ARBA00022448"/>
    </source>
</evidence>
<dbReference type="InterPro" id="IPR027417">
    <property type="entry name" value="P-loop_NTPase"/>
</dbReference>
<dbReference type="InterPro" id="IPR051120">
    <property type="entry name" value="ABC_AA/LPS_Transport"/>
</dbReference>
<dbReference type="PANTHER" id="PTHR45772:SF1">
    <property type="entry name" value="ABC TRANSPORTER ATP-BINDING PROTEIN"/>
    <property type="match status" value="1"/>
</dbReference>
<dbReference type="InterPro" id="IPR003593">
    <property type="entry name" value="AAA+_ATPase"/>
</dbReference>
<proteinExistence type="predicted"/>
<accession>A0A2U2C7I0</accession>
<dbReference type="GO" id="GO:0016887">
    <property type="term" value="F:ATP hydrolysis activity"/>
    <property type="evidence" value="ECO:0007669"/>
    <property type="project" value="InterPro"/>
</dbReference>
<gene>
    <name evidence="5" type="ORF">C4N9_15380</name>
</gene>
<dbReference type="RefSeq" id="WP_109534228.1">
    <property type="nucleotide sequence ID" value="NZ_CAXPUO010000095.1"/>
</dbReference>
<sequence>MSELVVDKISLSFGGLQVLNEVSLSVNEGELLALIGPNGAGKTTVFNCISGLYRPTGAVRFRGQDIIGKKPHEVAALGIARTFQHGEVFARLNVADNLMAARHLAIRSNPLSEMLGLPGARRQEREHRAQIARILDLCDLTALADTPVTDLPYGTQKLVGFARALALGPSLLLLDEPSAGLTREEREDLAYYILKTKAELGIAMIWIEHDMQMVADLADRIHVLDYGRSLADGAPEAVLNDPGVIKAYLGTV</sequence>
<evidence type="ECO:0000256" key="3">
    <source>
        <dbReference type="ARBA" id="ARBA00022840"/>
    </source>
</evidence>
<dbReference type="GO" id="GO:0005886">
    <property type="term" value="C:plasma membrane"/>
    <property type="evidence" value="ECO:0007669"/>
    <property type="project" value="TreeGrafter"/>
</dbReference>
<dbReference type="GO" id="GO:0005524">
    <property type="term" value="F:ATP binding"/>
    <property type="evidence" value="ECO:0007669"/>
    <property type="project" value="UniProtKB-KW"/>
</dbReference>
<evidence type="ECO:0000259" key="4">
    <source>
        <dbReference type="PROSITE" id="PS50893"/>
    </source>
</evidence>
<dbReference type="SMART" id="SM00382">
    <property type="entry name" value="AAA"/>
    <property type="match status" value="1"/>
</dbReference>
<keyword evidence="1" id="KW-0813">Transport</keyword>
<dbReference type="PANTHER" id="PTHR45772">
    <property type="entry name" value="CONSERVED COMPONENT OF ABC TRANSPORTER FOR NATURAL AMINO ACIDS-RELATED"/>
    <property type="match status" value="1"/>
</dbReference>
<comment type="caution">
    <text evidence="5">The sequence shown here is derived from an EMBL/GenBank/DDBJ whole genome shotgun (WGS) entry which is preliminary data.</text>
</comment>
<evidence type="ECO:0000256" key="2">
    <source>
        <dbReference type="ARBA" id="ARBA00022741"/>
    </source>
</evidence>
<reference evidence="5 6" key="1">
    <citation type="submission" date="2018-05" db="EMBL/GenBank/DDBJ databases">
        <title>Pararhodobacter marina sp. nov., isolated from deep-sea water of the Indian Ocean.</title>
        <authorList>
            <person name="Lai Q.Sr."/>
            <person name="Liu X."/>
            <person name="Shao Z."/>
        </authorList>
    </citation>
    <scope>NUCLEOTIDE SEQUENCE [LARGE SCALE GENOMIC DNA]</scope>
    <source>
        <strain evidence="5 6">CIC4N-9</strain>
    </source>
</reference>
<dbReference type="EMBL" id="QEYD01000009">
    <property type="protein sequence ID" value="PWE27813.1"/>
    <property type="molecule type" value="Genomic_DNA"/>
</dbReference>
<dbReference type="CDD" id="cd03219">
    <property type="entry name" value="ABC_Mj1267_LivG_branched"/>
    <property type="match status" value="1"/>
</dbReference>
<dbReference type="GeneID" id="94366277"/>
<dbReference type="OrthoDB" id="9779872at2"/>
<dbReference type="Proteomes" id="UP000244940">
    <property type="component" value="Unassembled WGS sequence"/>
</dbReference>
<dbReference type="Pfam" id="PF12399">
    <property type="entry name" value="BCA_ABC_TP_C"/>
    <property type="match status" value="1"/>
</dbReference>
<dbReference type="InterPro" id="IPR003439">
    <property type="entry name" value="ABC_transporter-like_ATP-bd"/>
</dbReference>
<dbReference type="SUPFAM" id="SSF52540">
    <property type="entry name" value="P-loop containing nucleoside triphosphate hydrolases"/>
    <property type="match status" value="1"/>
</dbReference>
<evidence type="ECO:0000313" key="6">
    <source>
        <dbReference type="Proteomes" id="UP000244940"/>
    </source>
</evidence>
<name>A0A2U2C7I0_9RHOB</name>
<dbReference type="Gene3D" id="3.40.50.300">
    <property type="entry name" value="P-loop containing nucleotide triphosphate hydrolases"/>
    <property type="match status" value="1"/>
</dbReference>
<keyword evidence="3 5" id="KW-0067">ATP-binding</keyword>
<keyword evidence="6" id="KW-1185">Reference proteome</keyword>
<protein>
    <submittedName>
        <fullName evidence="5">ABC transporter ATP-binding protein</fullName>
    </submittedName>
</protein>
<keyword evidence="2" id="KW-0547">Nucleotide-binding</keyword>
<dbReference type="InterPro" id="IPR032823">
    <property type="entry name" value="BCA_ABC_TP_C"/>
</dbReference>
<dbReference type="AlphaFoldDB" id="A0A2U2C7I0"/>
<dbReference type="FunFam" id="3.40.50.300:FF:000421">
    <property type="entry name" value="Branched-chain amino acid ABC transporter ATP-binding protein"/>
    <property type="match status" value="1"/>
</dbReference>
<feature type="domain" description="ABC transporter" evidence="4">
    <location>
        <begin position="4"/>
        <end position="251"/>
    </location>
</feature>
<evidence type="ECO:0000313" key="5">
    <source>
        <dbReference type="EMBL" id="PWE27813.1"/>
    </source>
</evidence>
<organism evidence="5 6">
    <name type="scientific">Pararhodobacter marinus</name>
    <dbReference type="NCBI Taxonomy" id="2184063"/>
    <lineage>
        <taxon>Bacteria</taxon>
        <taxon>Pseudomonadati</taxon>
        <taxon>Pseudomonadota</taxon>
        <taxon>Alphaproteobacteria</taxon>
        <taxon>Rhodobacterales</taxon>
        <taxon>Paracoccaceae</taxon>
        <taxon>Pararhodobacter</taxon>
    </lineage>
</organism>